<evidence type="ECO:0000256" key="8">
    <source>
        <dbReference type="ARBA" id="ARBA00022884"/>
    </source>
</evidence>
<keyword evidence="5" id="KW-0255">Endonuclease</keyword>
<proteinExistence type="predicted"/>
<dbReference type="CDD" id="cd09274">
    <property type="entry name" value="RNase_HI_RT_Ty3"/>
    <property type="match status" value="1"/>
</dbReference>
<dbReference type="Gene3D" id="3.30.70.270">
    <property type="match status" value="2"/>
</dbReference>
<feature type="region of interest" description="Disordered" evidence="12">
    <location>
        <begin position="1"/>
        <end position="33"/>
    </location>
</feature>
<dbReference type="Proteomes" id="UP001186944">
    <property type="component" value="Unassembled WGS sequence"/>
</dbReference>
<evidence type="ECO:0000256" key="6">
    <source>
        <dbReference type="ARBA" id="ARBA00022801"/>
    </source>
</evidence>
<dbReference type="InterPro" id="IPR043128">
    <property type="entry name" value="Rev_trsase/Diguanyl_cyclase"/>
</dbReference>
<dbReference type="Gene3D" id="1.10.340.70">
    <property type="match status" value="1"/>
</dbReference>
<keyword evidence="2" id="KW-0808">Transferase</keyword>
<dbReference type="Gene3D" id="3.10.20.370">
    <property type="match status" value="1"/>
</dbReference>
<evidence type="ECO:0000259" key="13">
    <source>
        <dbReference type="PROSITE" id="PS50878"/>
    </source>
</evidence>
<evidence type="ECO:0000313" key="16">
    <source>
        <dbReference type="Proteomes" id="UP001186944"/>
    </source>
</evidence>
<keyword evidence="4" id="KW-0540">Nuclease</keyword>
<feature type="compositionally biased region" description="Basic and acidic residues" evidence="12">
    <location>
        <begin position="19"/>
        <end position="32"/>
    </location>
</feature>
<dbReference type="InterPro" id="IPR036397">
    <property type="entry name" value="RNaseH_sf"/>
</dbReference>
<comment type="caution">
    <text evidence="15">The sequence shown here is derived from an EMBL/GenBank/DDBJ whole genome shotgun (WGS) entry which is preliminary data.</text>
</comment>
<keyword evidence="11" id="KW-0511">Multifunctional enzyme</keyword>
<protein>
    <recommendedName>
        <fullName evidence="17">Reverse transcriptase</fullName>
    </recommendedName>
</protein>
<dbReference type="CDD" id="cd01647">
    <property type="entry name" value="RT_LTR"/>
    <property type="match status" value="1"/>
</dbReference>
<keyword evidence="8" id="KW-0694">RNA-binding</keyword>
<dbReference type="FunFam" id="1.10.340.70:FF:000001">
    <property type="entry name" value="Retrovirus-related Pol polyprotein from transposon gypsy-like Protein"/>
    <property type="match status" value="1"/>
</dbReference>
<feature type="region of interest" description="Disordered" evidence="12">
    <location>
        <begin position="1666"/>
        <end position="1701"/>
    </location>
</feature>
<dbReference type="GO" id="GO:0006508">
    <property type="term" value="P:proteolysis"/>
    <property type="evidence" value="ECO:0007669"/>
    <property type="project" value="UniProtKB-KW"/>
</dbReference>
<keyword evidence="7" id="KW-0460">Magnesium</keyword>
<dbReference type="GO" id="GO:0004190">
    <property type="term" value="F:aspartic-type endopeptidase activity"/>
    <property type="evidence" value="ECO:0007669"/>
    <property type="project" value="InterPro"/>
</dbReference>
<evidence type="ECO:0000256" key="9">
    <source>
        <dbReference type="ARBA" id="ARBA00022908"/>
    </source>
</evidence>
<evidence type="ECO:0000256" key="5">
    <source>
        <dbReference type="ARBA" id="ARBA00022759"/>
    </source>
</evidence>
<keyword evidence="16" id="KW-1185">Reference proteome</keyword>
<dbReference type="Pfam" id="PF17919">
    <property type="entry name" value="RT_RNaseH_2"/>
    <property type="match status" value="1"/>
</dbReference>
<dbReference type="FunFam" id="3.10.10.10:FF:000007">
    <property type="entry name" value="Retrovirus-related Pol polyprotein from transposon 17.6-like Protein"/>
    <property type="match status" value="1"/>
</dbReference>
<dbReference type="Gene3D" id="3.30.420.10">
    <property type="entry name" value="Ribonuclease H-like superfamily/Ribonuclease H"/>
    <property type="match status" value="1"/>
</dbReference>
<dbReference type="SUPFAM" id="SSF53098">
    <property type="entry name" value="Ribonuclease H-like"/>
    <property type="match status" value="1"/>
</dbReference>
<dbReference type="PANTHER" id="PTHR37984:SF5">
    <property type="entry name" value="PROTEIN NYNRIN-LIKE"/>
    <property type="match status" value="1"/>
</dbReference>
<dbReference type="PANTHER" id="PTHR37984">
    <property type="entry name" value="PROTEIN CBG26694"/>
    <property type="match status" value="1"/>
</dbReference>
<dbReference type="InterPro" id="IPR043502">
    <property type="entry name" value="DNA/RNA_pol_sf"/>
</dbReference>
<dbReference type="InterPro" id="IPR050951">
    <property type="entry name" value="Retrovirus_Pol_polyprotein"/>
</dbReference>
<evidence type="ECO:0000256" key="7">
    <source>
        <dbReference type="ARBA" id="ARBA00022842"/>
    </source>
</evidence>
<evidence type="ECO:0000256" key="1">
    <source>
        <dbReference type="ARBA" id="ARBA00022670"/>
    </source>
</evidence>
<feature type="compositionally biased region" description="Polar residues" evidence="12">
    <location>
        <begin position="1"/>
        <end position="18"/>
    </location>
</feature>
<accession>A0AA88Y7K4</accession>
<dbReference type="FunFam" id="3.30.70.270:FF:000115">
    <property type="entry name" value="Polyprotein of retroviral origin, putative"/>
    <property type="match status" value="1"/>
</dbReference>
<dbReference type="InterPro" id="IPR001969">
    <property type="entry name" value="Aspartic_peptidase_AS"/>
</dbReference>
<dbReference type="FunFam" id="3.30.420.10:FF:000032">
    <property type="entry name" value="Retrovirus-related Pol polyprotein from transposon 297-like Protein"/>
    <property type="match status" value="1"/>
</dbReference>
<feature type="compositionally biased region" description="Polar residues" evidence="12">
    <location>
        <begin position="1181"/>
        <end position="1195"/>
    </location>
</feature>
<dbReference type="GO" id="GO:0003723">
    <property type="term" value="F:RNA binding"/>
    <property type="evidence" value="ECO:0007669"/>
    <property type="project" value="UniProtKB-KW"/>
</dbReference>
<dbReference type="Gene3D" id="3.10.10.10">
    <property type="entry name" value="HIV Type 1 Reverse Transcriptase, subunit A, domain 1"/>
    <property type="match status" value="1"/>
</dbReference>
<dbReference type="SUPFAM" id="SSF50630">
    <property type="entry name" value="Acid proteases"/>
    <property type="match status" value="1"/>
</dbReference>
<dbReference type="SUPFAM" id="SSF56672">
    <property type="entry name" value="DNA/RNA polymerases"/>
    <property type="match status" value="1"/>
</dbReference>
<feature type="region of interest" description="Disordered" evidence="12">
    <location>
        <begin position="1178"/>
        <end position="1197"/>
    </location>
</feature>
<keyword evidence="10" id="KW-0695">RNA-directed DNA polymerase</keyword>
<dbReference type="InterPro" id="IPR012337">
    <property type="entry name" value="RNaseH-like_sf"/>
</dbReference>
<dbReference type="InterPro" id="IPR041577">
    <property type="entry name" value="RT_RNaseH_2"/>
</dbReference>
<dbReference type="EMBL" id="VSWD01000010">
    <property type="protein sequence ID" value="KAK3090931.1"/>
    <property type="molecule type" value="Genomic_DNA"/>
</dbReference>
<dbReference type="PROSITE" id="PS00141">
    <property type="entry name" value="ASP_PROTEASE"/>
    <property type="match status" value="1"/>
</dbReference>
<keyword evidence="9" id="KW-0229">DNA integration</keyword>
<gene>
    <name evidence="15" type="ORF">FSP39_015821</name>
</gene>
<keyword evidence="3" id="KW-0548">Nucleotidyltransferase</keyword>
<evidence type="ECO:0000256" key="10">
    <source>
        <dbReference type="ARBA" id="ARBA00022918"/>
    </source>
</evidence>
<evidence type="ECO:0000256" key="2">
    <source>
        <dbReference type="ARBA" id="ARBA00022679"/>
    </source>
</evidence>
<dbReference type="GO" id="GO:0003964">
    <property type="term" value="F:RNA-directed DNA polymerase activity"/>
    <property type="evidence" value="ECO:0007669"/>
    <property type="project" value="UniProtKB-KW"/>
</dbReference>
<sequence length="1722" mass="196893">MATSEESQKNVNVSTPENTLRKTDVVKSKTGDSDDEIQFNFPSVCVADSFNGTVLHTPIQRSDISNDSGIKMSRGLGEIEPYSKKKNVLFEDDNHAGWDNLVKNISNEIDTSVKNEPQFTNQIETTSTVPSLIGPIMSTPKDFSQPKITTGGHYFDKTSYTDAFWSDRVSSTCSSISVITRPSIAVGTSPLGSCRPKKGMTENHFEHEEKAIARTDEKSPCLKRWEGGPTSRKTERVEKFDGQSSEWSDYIIQFERVASWNGWSNGEKADQLIMNLRGNARKIVNELTLAQASDFYALKDILQQRFDPKEKVVAKRCEFRNRRREKNESSAEFGYSLKRLAQQAYPDSPLSSQENQIIDAYINGLGNHELRKHVQFSHPKTLEQAIALATEYEAFEGSLNPQKPKFAEETVNALKKSTAIDSENIHETKVNPTETTIKEPEFAIVNNISQACLYAHVEINGVRCQALIDTGSSVTLISKTLFHKIPSEITLQKASTILKTADGKHLEVVGRFMAELKIGNELITQDVIIANLEDIDLLLGMDFFESNRVVIHMAPPLLKVNESEITLSRESATRCARIKAISTQNCPSYTEHKILGYIDGDLEDDVGIIEGSNELCKNGIVVARSLVNPNLKTFEIPIINFSKKDIAIPKDSIIGTIETVATIYDDSSEKSCRGDDLPDELEKLANDASELSVEQRLKLKALLSEFRDIFVGKDGKLGRTDLATHRIETGNARPIKVPPRRIPLAQREIVETELDKMIEDKIIEPSESPWCSPILLARKKDGSHRFCIDFRKLNSVTLKDAYPLPRIDETLDTLAGSRWFSTLDLASGYWQVGVAECDKEKTAFATHRGLFQFNVLPFGLSNGPATFERLMETVLRGLHWRKCLCYLDDVIVYGSTFESAYENLREVFIRLRQAHLRLKPKKCELFGKEVAYLGHVVSEGGVSCDRKKTDAVKNWPIPKSRREVRSFLGLVGYYRRFIPDFSMLSRPLTDLTRKNARFIWSVECNQNFDKLKELLTSAPILSFPDRYGKFILDTDASANAIGAVLSQVQNNEEKVIAYASKTLNKAQRNYCTTKRELFAVVHFIRQFKHYLYGRRFTLRTDHAPLIWLKNFKEPTGMLARWISIIETYDIEIQHRRGSKHQNADSLSRIPHIKCKRTDCPDCTDQTRVNSLKVSSCMDEYPSNNTSDRPIDTETTPLDMDCDLSKTEIVSPVYKTRSKTSQNLIEKAEISDTGWLSSWSNKEMQEMQMQDKNIEKVRNFISISKEKPKINEMSDEVNDLLRCWDSLLIENNLLYRKSSDDRGEEYFQLIAPNKIRKFIFTELHEKRTAGHFGRDKTLESVRRRFYWPGMTQDIRRWCKKCDLCARCKPGPGVGKYNLQHVNVSKPLECIAIDIFGPLPVTRDNNEYIMVIGDYFTKWMEAYAIPNHTALVVADKLVTEFICRFGCPDRIHTDQGREFESELFSEVCKLLGVEKSRTTPYRPQSDGLIERFNRTMKQMLTMFVNENKRDWDDHLPFLMMAYRSTEQTSTHCTPNLLMLGKEIKCPLDVMVGSPPSMRETFCPVQYVEWLKESLKTNYDMTRKNLKQSFTRQKCEYDRKLKEREYEIGDWVWRWYPPTANQKLGLGWTGPYLIIRKITDFTLSIQKDKDSKVINVHVDHLKPYDGENAPDSWLVDGETDNKSESECDTTSETSNSDVEYVTQHEVPRETRYRTRFGREVRAPCK</sequence>
<dbReference type="CDD" id="cd00303">
    <property type="entry name" value="retropepsin_like"/>
    <property type="match status" value="1"/>
</dbReference>
<dbReference type="InterPro" id="IPR041588">
    <property type="entry name" value="Integrase_H2C2"/>
</dbReference>
<evidence type="ECO:0000313" key="15">
    <source>
        <dbReference type="EMBL" id="KAK3090931.1"/>
    </source>
</evidence>
<name>A0AA88Y7K4_PINIB</name>
<dbReference type="PROSITE" id="PS50994">
    <property type="entry name" value="INTEGRASE"/>
    <property type="match status" value="1"/>
</dbReference>
<dbReference type="PROSITE" id="PS50878">
    <property type="entry name" value="RT_POL"/>
    <property type="match status" value="1"/>
</dbReference>
<dbReference type="InterPro" id="IPR001584">
    <property type="entry name" value="Integrase_cat-core"/>
</dbReference>
<keyword evidence="6" id="KW-0378">Hydrolase</keyword>
<organism evidence="15 16">
    <name type="scientific">Pinctada imbricata</name>
    <name type="common">Atlantic pearl-oyster</name>
    <name type="synonym">Pinctada martensii</name>
    <dbReference type="NCBI Taxonomy" id="66713"/>
    <lineage>
        <taxon>Eukaryota</taxon>
        <taxon>Metazoa</taxon>
        <taxon>Spiralia</taxon>
        <taxon>Lophotrochozoa</taxon>
        <taxon>Mollusca</taxon>
        <taxon>Bivalvia</taxon>
        <taxon>Autobranchia</taxon>
        <taxon>Pteriomorphia</taxon>
        <taxon>Pterioida</taxon>
        <taxon>Pterioidea</taxon>
        <taxon>Pteriidae</taxon>
        <taxon>Pinctada</taxon>
    </lineage>
</organism>
<dbReference type="Gene3D" id="2.40.70.10">
    <property type="entry name" value="Acid Proteases"/>
    <property type="match status" value="1"/>
</dbReference>
<dbReference type="GO" id="GO:0015074">
    <property type="term" value="P:DNA integration"/>
    <property type="evidence" value="ECO:0007669"/>
    <property type="project" value="UniProtKB-KW"/>
</dbReference>
<reference evidence="15" key="1">
    <citation type="submission" date="2019-08" db="EMBL/GenBank/DDBJ databases">
        <title>The improved chromosome-level genome for the pearl oyster Pinctada fucata martensii using PacBio sequencing and Hi-C.</title>
        <authorList>
            <person name="Zheng Z."/>
        </authorList>
    </citation>
    <scope>NUCLEOTIDE SEQUENCE</scope>
    <source>
        <strain evidence="15">ZZ-2019</strain>
        <tissue evidence="15">Adductor muscle</tissue>
    </source>
</reference>
<evidence type="ECO:0000256" key="11">
    <source>
        <dbReference type="ARBA" id="ARBA00023268"/>
    </source>
</evidence>
<evidence type="ECO:0000256" key="4">
    <source>
        <dbReference type="ARBA" id="ARBA00022722"/>
    </source>
</evidence>
<dbReference type="FunFam" id="3.10.20.370:FF:000001">
    <property type="entry name" value="Retrovirus-related Pol polyprotein from transposon 17.6-like protein"/>
    <property type="match status" value="1"/>
</dbReference>
<dbReference type="InterPro" id="IPR021109">
    <property type="entry name" value="Peptidase_aspartic_dom_sf"/>
</dbReference>
<keyword evidence="1" id="KW-0645">Protease</keyword>
<dbReference type="GO" id="GO:0004519">
    <property type="term" value="F:endonuclease activity"/>
    <property type="evidence" value="ECO:0007669"/>
    <property type="project" value="UniProtKB-KW"/>
</dbReference>
<evidence type="ECO:0000256" key="12">
    <source>
        <dbReference type="SAM" id="MobiDB-lite"/>
    </source>
</evidence>
<dbReference type="Pfam" id="PF17921">
    <property type="entry name" value="Integrase_H2C2"/>
    <property type="match status" value="1"/>
</dbReference>
<evidence type="ECO:0000259" key="14">
    <source>
        <dbReference type="PROSITE" id="PS50994"/>
    </source>
</evidence>
<dbReference type="Pfam" id="PF00078">
    <property type="entry name" value="RVT_1"/>
    <property type="match status" value="1"/>
</dbReference>
<dbReference type="InterPro" id="IPR000477">
    <property type="entry name" value="RT_dom"/>
</dbReference>
<dbReference type="Pfam" id="PF00665">
    <property type="entry name" value="rve"/>
    <property type="match status" value="1"/>
</dbReference>
<feature type="domain" description="Reverse transcriptase" evidence="13">
    <location>
        <begin position="758"/>
        <end position="937"/>
    </location>
</feature>
<dbReference type="Pfam" id="PF13975">
    <property type="entry name" value="gag-asp_proteas"/>
    <property type="match status" value="1"/>
</dbReference>
<evidence type="ECO:0000256" key="3">
    <source>
        <dbReference type="ARBA" id="ARBA00022695"/>
    </source>
</evidence>
<evidence type="ECO:0008006" key="17">
    <source>
        <dbReference type="Google" id="ProtNLM"/>
    </source>
</evidence>
<feature type="domain" description="Integrase catalytic" evidence="14">
    <location>
        <begin position="1381"/>
        <end position="1540"/>
    </location>
</feature>